<comment type="caution">
    <text evidence="2">The sequence shown here is derived from an EMBL/GenBank/DDBJ whole genome shotgun (WGS) entry which is preliminary data.</text>
</comment>
<feature type="compositionally biased region" description="Low complexity" evidence="1">
    <location>
        <begin position="10"/>
        <end position="42"/>
    </location>
</feature>
<sequence length="117" mass="12286">MPRLPSCCQQHSPCGGPSPGHLSLSHSHSSCLQVSSSQQTGGSQHGHGHSNAHHFIHHVHHPAPQPPGTLPFQEPSCPVERPSALPASCAGVSSSSNSSSSSNTAHYHDQVCPRRIE</sequence>
<name>A0A4Z2JD01_9TELE</name>
<evidence type="ECO:0000313" key="3">
    <source>
        <dbReference type="Proteomes" id="UP000314294"/>
    </source>
</evidence>
<dbReference type="EMBL" id="SRLO01000010">
    <property type="protein sequence ID" value="TNN87518.1"/>
    <property type="molecule type" value="Genomic_DNA"/>
</dbReference>
<feature type="compositionally biased region" description="Low complexity" evidence="1">
    <location>
        <begin position="93"/>
        <end position="103"/>
    </location>
</feature>
<evidence type="ECO:0000256" key="1">
    <source>
        <dbReference type="SAM" id="MobiDB-lite"/>
    </source>
</evidence>
<gene>
    <name evidence="2" type="primary">Rnf111_1</name>
    <name evidence="2" type="ORF">EYF80_002235</name>
</gene>
<proteinExistence type="predicted"/>
<feature type="compositionally biased region" description="Basic and acidic residues" evidence="1">
    <location>
        <begin position="106"/>
        <end position="117"/>
    </location>
</feature>
<reference evidence="2 3" key="1">
    <citation type="submission" date="2019-03" db="EMBL/GenBank/DDBJ databases">
        <title>First draft genome of Liparis tanakae, snailfish: a comprehensive survey of snailfish specific genes.</title>
        <authorList>
            <person name="Kim W."/>
            <person name="Song I."/>
            <person name="Jeong J.-H."/>
            <person name="Kim D."/>
            <person name="Kim S."/>
            <person name="Ryu S."/>
            <person name="Song J.Y."/>
            <person name="Lee S.K."/>
        </authorList>
    </citation>
    <scope>NUCLEOTIDE SEQUENCE [LARGE SCALE GENOMIC DNA]</scope>
    <source>
        <tissue evidence="2">Muscle</tissue>
    </source>
</reference>
<feature type="region of interest" description="Disordered" evidence="1">
    <location>
        <begin position="10"/>
        <end position="117"/>
    </location>
</feature>
<organism evidence="2 3">
    <name type="scientific">Liparis tanakae</name>
    <name type="common">Tanaka's snailfish</name>
    <dbReference type="NCBI Taxonomy" id="230148"/>
    <lineage>
        <taxon>Eukaryota</taxon>
        <taxon>Metazoa</taxon>
        <taxon>Chordata</taxon>
        <taxon>Craniata</taxon>
        <taxon>Vertebrata</taxon>
        <taxon>Euteleostomi</taxon>
        <taxon>Actinopterygii</taxon>
        <taxon>Neopterygii</taxon>
        <taxon>Teleostei</taxon>
        <taxon>Neoteleostei</taxon>
        <taxon>Acanthomorphata</taxon>
        <taxon>Eupercaria</taxon>
        <taxon>Perciformes</taxon>
        <taxon>Cottioidei</taxon>
        <taxon>Cottales</taxon>
        <taxon>Liparidae</taxon>
        <taxon>Liparis</taxon>
    </lineage>
</organism>
<feature type="compositionally biased region" description="Basic residues" evidence="1">
    <location>
        <begin position="46"/>
        <end position="61"/>
    </location>
</feature>
<accession>A0A4Z2JD01</accession>
<evidence type="ECO:0000313" key="2">
    <source>
        <dbReference type="EMBL" id="TNN87518.1"/>
    </source>
</evidence>
<dbReference type="Proteomes" id="UP000314294">
    <property type="component" value="Unassembled WGS sequence"/>
</dbReference>
<keyword evidence="3" id="KW-1185">Reference proteome</keyword>
<protein>
    <submittedName>
        <fullName evidence="2">E3 ubiquitin-protein ligase Arkadia</fullName>
    </submittedName>
</protein>
<dbReference type="AlphaFoldDB" id="A0A4Z2JD01"/>